<comment type="function">
    <text evidence="9">Probably part of an ABC transporter complex. Responsible for energy coupling to the transport system.</text>
</comment>
<dbReference type="InterPro" id="IPR050095">
    <property type="entry name" value="ECF_ABC_transporter_ATP-bd"/>
</dbReference>
<evidence type="ECO:0000256" key="1">
    <source>
        <dbReference type="ARBA" id="ARBA00004202"/>
    </source>
</evidence>
<dbReference type="InterPro" id="IPR003439">
    <property type="entry name" value="ABC_transporter-like_ATP-bd"/>
</dbReference>
<dbReference type="Pfam" id="PF00005">
    <property type="entry name" value="ABC_tran"/>
    <property type="match status" value="1"/>
</dbReference>
<keyword evidence="3 10" id="KW-0813">Transport</keyword>
<dbReference type="Gene3D" id="3.40.50.300">
    <property type="entry name" value="P-loop containing nucleotide triphosphate hydrolases"/>
    <property type="match status" value="1"/>
</dbReference>
<dbReference type="AlphaFoldDB" id="A0A4P6UVF4"/>
<dbReference type="InterPro" id="IPR027417">
    <property type="entry name" value="P-loop_NTPase"/>
</dbReference>
<dbReference type="PANTHER" id="PTHR43553:SF24">
    <property type="entry name" value="ENERGY-COUPLING FACTOR TRANSPORTER ATP-BINDING PROTEIN ECFA1"/>
    <property type="match status" value="1"/>
</dbReference>
<evidence type="ECO:0000256" key="7">
    <source>
        <dbReference type="ARBA" id="ARBA00022967"/>
    </source>
</evidence>
<reference evidence="12 13" key="1">
    <citation type="submission" date="2019-02" db="EMBL/GenBank/DDBJ databases">
        <title>Ureibacillus thermophilus.</title>
        <authorList>
            <person name="Sunny J.S."/>
            <person name="Natarajan A."/>
            <person name="Saleena L.M."/>
        </authorList>
    </citation>
    <scope>NUCLEOTIDE SEQUENCE [LARGE SCALE GENOMIC DNA]</scope>
    <source>
        <strain evidence="12 13">LM102</strain>
    </source>
</reference>
<proteinExistence type="inferred from homology"/>
<protein>
    <recommendedName>
        <fullName evidence="10">ABC transporter ATP-binding protein</fullName>
    </recommendedName>
</protein>
<dbReference type="GO" id="GO:0005524">
    <property type="term" value="F:ATP binding"/>
    <property type="evidence" value="ECO:0007669"/>
    <property type="project" value="UniProtKB-UniRule"/>
</dbReference>
<organism evidence="12 13">
    <name type="scientific">Ureibacillus thermophilus</name>
    <dbReference type="NCBI Taxonomy" id="367743"/>
    <lineage>
        <taxon>Bacteria</taxon>
        <taxon>Bacillati</taxon>
        <taxon>Bacillota</taxon>
        <taxon>Bacilli</taxon>
        <taxon>Bacillales</taxon>
        <taxon>Caryophanaceae</taxon>
        <taxon>Ureibacillus</taxon>
    </lineage>
</organism>
<keyword evidence="13" id="KW-1185">Reference proteome</keyword>
<dbReference type="RefSeq" id="WP_208649809.1">
    <property type="nucleotide sequence ID" value="NZ_CP036528.1"/>
</dbReference>
<dbReference type="InterPro" id="IPR003593">
    <property type="entry name" value="AAA+_ATPase"/>
</dbReference>
<comment type="similarity">
    <text evidence="2 10">Belongs to the ABC transporter superfamily.</text>
</comment>
<dbReference type="GO" id="GO:0042626">
    <property type="term" value="F:ATPase-coupled transmembrane transporter activity"/>
    <property type="evidence" value="ECO:0007669"/>
    <property type="project" value="TreeGrafter"/>
</dbReference>
<dbReference type="NCBIfam" id="TIGR01166">
    <property type="entry name" value="cbiO"/>
    <property type="match status" value="1"/>
</dbReference>
<evidence type="ECO:0000313" key="12">
    <source>
        <dbReference type="EMBL" id="QBK26116.1"/>
    </source>
</evidence>
<evidence type="ECO:0000256" key="3">
    <source>
        <dbReference type="ARBA" id="ARBA00022448"/>
    </source>
</evidence>
<evidence type="ECO:0000256" key="8">
    <source>
        <dbReference type="ARBA" id="ARBA00023136"/>
    </source>
</evidence>
<dbReference type="PROSITE" id="PS50893">
    <property type="entry name" value="ABC_TRANSPORTER_2"/>
    <property type="match status" value="1"/>
</dbReference>
<dbReference type="CDD" id="cd03225">
    <property type="entry name" value="ABC_cobalt_CbiO_domain1"/>
    <property type="match status" value="1"/>
</dbReference>
<accession>A0A4P6UVF4</accession>
<gene>
    <name evidence="12" type="ORF">DKZ56_09690</name>
</gene>
<name>A0A4P6UVF4_9BACL</name>
<sequence>MSTTIFELSEVYYRYEDGTEALKNINLRIERGKKIALLGSNGAGKSTLLLHLNGLLKPTSGTICIDGQPLTYSRKELINLRRRVGIVFQNPETQLFNGTVRDDICYGPYNLKLPERERKTLIEKAIVLTDVGELLDKPIHFLSGGQKKRVSIAGVLAMDPEVILFDEPTASLDIYYTKKIRKLLDELHRDGRTLILSTHDIDFAYEWADEAIVMHQSEVLFQGNFSQLFEEHKDIITKANLETSIIFEIAQILKNGGVNLNTIDYRSKEQLLEILKDYLLKVTI</sequence>
<dbReference type="GO" id="GO:0043190">
    <property type="term" value="C:ATP-binding cassette (ABC) transporter complex"/>
    <property type="evidence" value="ECO:0007669"/>
    <property type="project" value="TreeGrafter"/>
</dbReference>
<feature type="domain" description="ABC transporter" evidence="11">
    <location>
        <begin position="6"/>
        <end position="241"/>
    </location>
</feature>
<keyword evidence="4 10" id="KW-1003">Cell membrane</keyword>
<dbReference type="SUPFAM" id="SSF52540">
    <property type="entry name" value="P-loop containing nucleoside triphosphate hydrolases"/>
    <property type="match status" value="1"/>
</dbReference>
<keyword evidence="7" id="KW-1278">Translocase</keyword>
<dbReference type="InterPro" id="IPR015856">
    <property type="entry name" value="ABC_transpr_CbiO/EcfA_su"/>
</dbReference>
<dbReference type="GO" id="GO:0015087">
    <property type="term" value="F:cobalt ion transmembrane transporter activity"/>
    <property type="evidence" value="ECO:0007669"/>
    <property type="project" value="UniProtKB-ARBA"/>
</dbReference>
<keyword evidence="6 10" id="KW-0067">ATP-binding</keyword>
<comment type="subcellular location">
    <subcellularLocation>
        <location evidence="1 10">Cell membrane</location>
        <topology evidence="1 10">Peripheral membrane protein</topology>
    </subcellularLocation>
</comment>
<dbReference type="EMBL" id="CP036528">
    <property type="protein sequence ID" value="QBK26116.1"/>
    <property type="molecule type" value="Genomic_DNA"/>
</dbReference>
<evidence type="ECO:0000256" key="4">
    <source>
        <dbReference type="ARBA" id="ARBA00022475"/>
    </source>
</evidence>
<dbReference type="InterPro" id="IPR005876">
    <property type="entry name" value="Co_trans_ATP-bd"/>
</dbReference>
<dbReference type="Proteomes" id="UP000291151">
    <property type="component" value="Chromosome"/>
</dbReference>
<keyword evidence="8 10" id="KW-0472">Membrane</keyword>
<evidence type="ECO:0000256" key="2">
    <source>
        <dbReference type="ARBA" id="ARBA00005417"/>
    </source>
</evidence>
<dbReference type="GO" id="GO:0016887">
    <property type="term" value="F:ATP hydrolysis activity"/>
    <property type="evidence" value="ECO:0007669"/>
    <property type="project" value="InterPro"/>
</dbReference>
<evidence type="ECO:0000256" key="9">
    <source>
        <dbReference type="ARBA" id="ARBA00025157"/>
    </source>
</evidence>
<keyword evidence="5 10" id="KW-0547">Nucleotide-binding</keyword>
<dbReference type="KEGG" id="uth:DKZ56_09690"/>
<evidence type="ECO:0000256" key="10">
    <source>
        <dbReference type="RuleBase" id="RU364103"/>
    </source>
</evidence>
<dbReference type="InterPro" id="IPR017871">
    <property type="entry name" value="ABC_transporter-like_CS"/>
</dbReference>
<dbReference type="FunFam" id="3.40.50.300:FF:000224">
    <property type="entry name" value="Energy-coupling factor transporter ATP-binding protein EcfA"/>
    <property type="match status" value="1"/>
</dbReference>
<evidence type="ECO:0000313" key="13">
    <source>
        <dbReference type="Proteomes" id="UP000291151"/>
    </source>
</evidence>
<comment type="function">
    <text evidence="10">Part of an ABC transporter complex. Responsible for energy coupling to the transport system.</text>
</comment>
<dbReference type="SMART" id="SM00382">
    <property type="entry name" value="AAA"/>
    <property type="match status" value="1"/>
</dbReference>
<evidence type="ECO:0000256" key="5">
    <source>
        <dbReference type="ARBA" id="ARBA00022741"/>
    </source>
</evidence>
<evidence type="ECO:0000259" key="11">
    <source>
        <dbReference type="PROSITE" id="PS50893"/>
    </source>
</evidence>
<dbReference type="PANTHER" id="PTHR43553">
    <property type="entry name" value="HEAVY METAL TRANSPORTER"/>
    <property type="match status" value="1"/>
</dbReference>
<evidence type="ECO:0000256" key="6">
    <source>
        <dbReference type="ARBA" id="ARBA00022840"/>
    </source>
</evidence>
<dbReference type="PROSITE" id="PS00211">
    <property type="entry name" value="ABC_TRANSPORTER_1"/>
    <property type="match status" value="1"/>
</dbReference>